<comment type="caution">
    <text evidence="2">The sequence shown here is derived from an EMBL/GenBank/DDBJ whole genome shotgun (WGS) entry which is preliminary data.</text>
</comment>
<dbReference type="PANTHER" id="PTHR34703">
    <property type="entry name" value="ANTIPORTER SUBUNIT MNHG2-RELATED"/>
    <property type="match status" value="1"/>
</dbReference>
<feature type="transmembrane region" description="Helical" evidence="1">
    <location>
        <begin position="65"/>
        <end position="88"/>
    </location>
</feature>
<organism evidence="2 3">
    <name type="scientific">Chelativorans intermedius</name>
    <dbReference type="NCBI Taxonomy" id="515947"/>
    <lineage>
        <taxon>Bacteria</taxon>
        <taxon>Pseudomonadati</taxon>
        <taxon>Pseudomonadota</taxon>
        <taxon>Alphaproteobacteria</taxon>
        <taxon>Hyphomicrobiales</taxon>
        <taxon>Phyllobacteriaceae</taxon>
        <taxon>Chelativorans</taxon>
    </lineage>
</organism>
<sequence>MTELVQNLLVGGLMLVGAFFTLAASIGLMRLPDLYSRMHAASKAGTLGAGVFLLALAIFAEDHAIATRALAAIAFLLLTAPVSAHLLAKAAYAVGYRLWEGSVHDDMAAAAQTRKRPAGDDA</sequence>
<feature type="transmembrane region" description="Helical" evidence="1">
    <location>
        <begin position="6"/>
        <end position="28"/>
    </location>
</feature>
<dbReference type="NCBIfam" id="NF009314">
    <property type="entry name" value="PRK12674.1-2"/>
    <property type="match status" value="1"/>
</dbReference>
<keyword evidence="3" id="KW-1185">Reference proteome</keyword>
<name>A0ABV6DD66_9HYPH</name>
<accession>A0ABV6DD66</accession>
<evidence type="ECO:0000256" key="1">
    <source>
        <dbReference type="SAM" id="Phobius"/>
    </source>
</evidence>
<dbReference type="RefSeq" id="WP_261521673.1">
    <property type="nucleotide sequence ID" value="NZ_JAODNW010000020.1"/>
</dbReference>
<evidence type="ECO:0000313" key="3">
    <source>
        <dbReference type="Proteomes" id="UP001589755"/>
    </source>
</evidence>
<gene>
    <name evidence="2" type="primary">mnhG</name>
    <name evidence="2" type="ORF">ACFFJ2_19410</name>
</gene>
<dbReference type="EMBL" id="JBHLXD010000062">
    <property type="protein sequence ID" value="MFC0210560.1"/>
    <property type="molecule type" value="Genomic_DNA"/>
</dbReference>
<dbReference type="PANTHER" id="PTHR34703:SF1">
    <property type="entry name" value="ANTIPORTER SUBUNIT MNHG2-RELATED"/>
    <property type="match status" value="1"/>
</dbReference>
<protein>
    <submittedName>
        <fullName evidence="2">Monovalent cation/H(+) antiporter subunit G</fullName>
    </submittedName>
</protein>
<keyword evidence="1" id="KW-1133">Transmembrane helix</keyword>
<reference evidence="2 3" key="1">
    <citation type="submission" date="2024-09" db="EMBL/GenBank/DDBJ databases">
        <authorList>
            <person name="Sun Q."/>
            <person name="Mori K."/>
        </authorList>
    </citation>
    <scope>NUCLEOTIDE SEQUENCE [LARGE SCALE GENOMIC DNA]</scope>
    <source>
        <strain evidence="2 3">CCM 8543</strain>
    </source>
</reference>
<dbReference type="Proteomes" id="UP001589755">
    <property type="component" value="Unassembled WGS sequence"/>
</dbReference>
<evidence type="ECO:0000313" key="2">
    <source>
        <dbReference type="EMBL" id="MFC0210560.1"/>
    </source>
</evidence>
<proteinExistence type="predicted"/>
<dbReference type="InterPro" id="IPR005133">
    <property type="entry name" value="PhaG_MnhG_YufB"/>
</dbReference>
<keyword evidence="1" id="KW-0472">Membrane</keyword>
<keyword evidence="1" id="KW-0812">Transmembrane</keyword>
<dbReference type="Pfam" id="PF03334">
    <property type="entry name" value="PhaG_MnhG_YufB"/>
    <property type="match status" value="1"/>
</dbReference>
<dbReference type="NCBIfam" id="TIGR01300">
    <property type="entry name" value="CPA3_mnhG_phaG"/>
    <property type="match status" value="1"/>
</dbReference>
<feature type="transmembrane region" description="Helical" evidence="1">
    <location>
        <begin position="40"/>
        <end position="59"/>
    </location>
</feature>